<evidence type="ECO:0000256" key="3">
    <source>
        <dbReference type="ARBA" id="ARBA00022989"/>
    </source>
</evidence>
<keyword evidence="2 5" id="KW-0812">Transmembrane</keyword>
<dbReference type="AlphaFoldDB" id="A0A4P9YVU5"/>
<dbReference type="EMBL" id="KZ990500">
    <property type="protein sequence ID" value="RKP24024.1"/>
    <property type="molecule type" value="Genomic_DNA"/>
</dbReference>
<dbReference type="Pfam" id="PF03619">
    <property type="entry name" value="Solute_trans_a"/>
    <property type="match status" value="1"/>
</dbReference>
<accession>A0A4P9YVU5</accession>
<dbReference type="Proteomes" id="UP000278143">
    <property type="component" value="Unassembled WGS sequence"/>
</dbReference>
<evidence type="ECO:0000313" key="6">
    <source>
        <dbReference type="EMBL" id="RKP24024.1"/>
    </source>
</evidence>
<evidence type="ECO:0000256" key="5">
    <source>
        <dbReference type="SAM" id="Phobius"/>
    </source>
</evidence>
<proteinExistence type="predicted"/>
<name>A0A4P9YVU5_9FUNG</name>
<evidence type="ECO:0000256" key="1">
    <source>
        <dbReference type="ARBA" id="ARBA00004141"/>
    </source>
</evidence>
<feature type="transmembrane region" description="Helical" evidence="5">
    <location>
        <begin position="32"/>
        <end position="49"/>
    </location>
</feature>
<protein>
    <submittedName>
        <fullName evidence="6">Organic solute transporter Ostalpha-domain-containing protein</fullName>
    </submittedName>
</protein>
<evidence type="ECO:0000313" key="7">
    <source>
        <dbReference type="Proteomes" id="UP000278143"/>
    </source>
</evidence>
<sequence>MAPSANLPLSTDECTTMLAYDSIDYSVRRLQLHQLGWGVCTVAAIIAIVPSQQRYIIRILFFVPFYALTTLFSYLFYRKAFYFEGIGDVYEAILMGSFFMLLCNYLADDPAATRHHAARRSVLSRICLHPQSGRFVNTTKVMVLQYVAVKPATMIVAGITHYFSLLCPGSLSPHYANLWVNVVNGVSMLVAMQGLLSIYYADTAAPSERAVPLGETGKQ</sequence>
<evidence type="ECO:0000256" key="2">
    <source>
        <dbReference type="ARBA" id="ARBA00022692"/>
    </source>
</evidence>
<dbReference type="OrthoDB" id="5348404at2759"/>
<gene>
    <name evidence="6" type="ORF">SYNPS1DRAFT_30207</name>
</gene>
<feature type="transmembrane region" description="Helical" evidence="5">
    <location>
        <begin position="55"/>
        <end position="77"/>
    </location>
</feature>
<feature type="transmembrane region" description="Helical" evidence="5">
    <location>
        <begin position="178"/>
        <end position="201"/>
    </location>
</feature>
<keyword evidence="4 5" id="KW-0472">Membrane</keyword>
<keyword evidence="7" id="KW-1185">Reference proteome</keyword>
<comment type="subcellular location">
    <subcellularLocation>
        <location evidence="1">Membrane</location>
        <topology evidence="1">Multi-pass membrane protein</topology>
    </subcellularLocation>
</comment>
<keyword evidence="3 5" id="KW-1133">Transmembrane helix</keyword>
<dbReference type="GO" id="GO:0016020">
    <property type="term" value="C:membrane"/>
    <property type="evidence" value="ECO:0007669"/>
    <property type="project" value="UniProtKB-SubCell"/>
</dbReference>
<feature type="transmembrane region" description="Helical" evidence="5">
    <location>
        <begin position="143"/>
        <end position="166"/>
    </location>
</feature>
<feature type="transmembrane region" description="Helical" evidence="5">
    <location>
        <begin position="89"/>
        <end position="107"/>
    </location>
</feature>
<dbReference type="PANTHER" id="PTHR23423">
    <property type="entry name" value="ORGANIC SOLUTE TRANSPORTER-RELATED"/>
    <property type="match status" value="1"/>
</dbReference>
<dbReference type="SMART" id="SM01417">
    <property type="entry name" value="Solute_trans_a"/>
    <property type="match status" value="1"/>
</dbReference>
<evidence type="ECO:0000256" key="4">
    <source>
        <dbReference type="ARBA" id="ARBA00023136"/>
    </source>
</evidence>
<organism evidence="6 7">
    <name type="scientific">Syncephalis pseudoplumigaleata</name>
    <dbReference type="NCBI Taxonomy" id="1712513"/>
    <lineage>
        <taxon>Eukaryota</taxon>
        <taxon>Fungi</taxon>
        <taxon>Fungi incertae sedis</taxon>
        <taxon>Zoopagomycota</taxon>
        <taxon>Zoopagomycotina</taxon>
        <taxon>Zoopagomycetes</taxon>
        <taxon>Zoopagales</taxon>
        <taxon>Piptocephalidaceae</taxon>
        <taxon>Syncephalis</taxon>
    </lineage>
</organism>
<reference evidence="7" key="1">
    <citation type="journal article" date="2018" name="Nat. Microbiol.">
        <title>Leveraging single-cell genomics to expand the fungal tree of life.</title>
        <authorList>
            <person name="Ahrendt S.R."/>
            <person name="Quandt C.A."/>
            <person name="Ciobanu D."/>
            <person name="Clum A."/>
            <person name="Salamov A."/>
            <person name="Andreopoulos B."/>
            <person name="Cheng J.F."/>
            <person name="Woyke T."/>
            <person name="Pelin A."/>
            <person name="Henrissat B."/>
            <person name="Reynolds N.K."/>
            <person name="Benny G.L."/>
            <person name="Smith M.E."/>
            <person name="James T.Y."/>
            <person name="Grigoriev I.V."/>
        </authorList>
    </citation>
    <scope>NUCLEOTIDE SEQUENCE [LARGE SCALE GENOMIC DNA]</scope>
    <source>
        <strain evidence="7">Benny S71-1</strain>
    </source>
</reference>
<dbReference type="InterPro" id="IPR005178">
    <property type="entry name" value="Ostalpha/TMEM184C"/>
</dbReference>